<dbReference type="RefSeq" id="WP_114454475.1">
    <property type="nucleotide sequence ID" value="NZ_QPJC01000013.1"/>
</dbReference>
<protein>
    <recommendedName>
        <fullName evidence="4">DUF885 domain-containing protein</fullName>
    </recommendedName>
</protein>
<name>A0A368VLX5_9ACTN</name>
<dbReference type="EMBL" id="QPJC01000013">
    <property type="protein sequence ID" value="RCW40025.1"/>
    <property type="molecule type" value="Genomic_DNA"/>
</dbReference>
<evidence type="ECO:0000313" key="3">
    <source>
        <dbReference type="Proteomes" id="UP000253495"/>
    </source>
</evidence>
<proteinExistence type="predicted"/>
<sequence>MDARTLVTEYLLLGLRFDRLAAGFVDCYTGDPELRRRVRDEPRPDPARLVTAAERLRAALAETDLAETDPCPGVLPRQRRTFLDAQLAALECSGRILAGERISFRAEVEAYFQIPIEPGDRDSYRQAHAELAEALPGRGPLHERLAAAREAECVPAEKLDPCVRALSEALRTRVRGSFALPAQEHVEYRVVTGRPWSGLHSYLGDYRSRVAVNADSPHRVASLTQLIAHEAYPGHHTQHCRRDGRSPDGTSPGRGSEERTLSLVNTPQCLISEGLADLGLHVALGPGWGEWAAEVLGDQGLHPQGAQVERLVEILDRLRPVRQDAALMLHEQAADESEVTDYLQRWLLIPRERARRMVDFLAHPLWRAYTSTYVEGYRLLRSWLHARMPAAAPEERYRRLLDEPLVPQSLRAELAGGRHA</sequence>
<comment type="caution">
    <text evidence="2">The sequence shown here is derived from an EMBL/GenBank/DDBJ whole genome shotgun (WGS) entry which is preliminary data.</text>
</comment>
<feature type="region of interest" description="Disordered" evidence="1">
    <location>
        <begin position="232"/>
        <end position="259"/>
    </location>
</feature>
<gene>
    <name evidence="2" type="ORF">DFQ14_113108</name>
</gene>
<keyword evidence="3" id="KW-1185">Reference proteome</keyword>
<evidence type="ECO:0000313" key="2">
    <source>
        <dbReference type="EMBL" id="RCW40025.1"/>
    </source>
</evidence>
<dbReference type="AlphaFoldDB" id="A0A368VLX5"/>
<evidence type="ECO:0008006" key="4">
    <source>
        <dbReference type="Google" id="ProtNLM"/>
    </source>
</evidence>
<dbReference type="Proteomes" id="UP000253495">
    <property type="component" value="Unassembled WGS sequence"/>
</dbReference>
<accession>A0A368VLX5</accession>
<reference evidence="2 3" key="1">
    <citation type="submission" date="2018-07" db="EMBL/GenBank/DDBJ databases">
        <title>Genomic Encyclopedia of Type Strains, Phase III (KMG-III): the genomes of soil and plant-associated and newly described type strains.</title>
        <authorList>
            <person name="Whitman W."/>
        </authorList>
    </citation>
    <scope>NUCLEOTIDE SEQUENCE [LARGE SCALE GENOMIC DNA]</scope>
    <source>
        <strain evidence="2 3">CECT 8575</strain>
    </source>
</reference>
<evidence type="ECO:0000256" key="1">
    <source>
        <dbReference type="SAM" id="MobiDB-lite"/>
    </source>
</evidence>
<organism evidence="2 3">
    <name type="scientific">Halopolyspora algeriensis</name>
    <dbReference type="NCBI Taxonomy" id="1500506"/>
    <lineage>
        <taxon>Bacteria</taxon>
        <taxon>Bacillati</taxon>
        <taxon>Actinomycetota</taxon>
        <taxon>Actinomycetes</taxon>
        <taxon>Actinomycetes incertae sedis</taxon>
        <taxon>Halopolyspora</taxon>
    </lineage>
</organism>